<evidence type="ECO:0000256" key="9">
    <source>
        <dbReference type="HAMAP-Rule" id="MF_02094"/>
    </source>
</evidence>
<evidence type="ECO:0000313" key="13">
    <source>
        <dbReference type="EMBL" id="GGW25492.1"/>
    </source>
</evidence>
<dbReference type="PROSITE" id="PS00887">
    <property type="entry name" value="ILVD_EDD_2"/>
    <property type="match status" value="1"/>
</dbReference>
<dbReference type="Gene3D" id="3.50.30.80">
    <property type="entry name" value="IlvD/EDD C-terminal domain-like"/>
    <property type="match status" value="1"/>
</dbReference>
<evidence type="ECO:0000313" key="14">
    <source>
        <dbReference type="Proteomes" id="UP000623776"/>
    </source>
</evidence>
<evidence type="ECO:0000256" key="4">
    <source>
        <dbReference type="ARBA" id="ARBA00023004"/>
    </source>
</evidence>
<dbReference type="SUPFAM" id="SSF143975">
    <property type="entry name" value="IlvD/EDD N-terminal domain-like"/>
    <property type="match status" value="1"/>
</dbReference>
<comment type="pathway">
    <text evidence="9">Carbohydrate metabolism; Entner-Doudoroff pathway.</text>
</comment>
<dbReference type="GO" id="GO:0046872">
    <property type="term" value="F:metal ion binding"/>
    <property type="evidence" value="ECO:0007669"/>
    <property type="project" value="UniProtKB-KW"/>
</dbReference>
<accession>A0A8H9LZN8</accession>
<dbReference type="InterPro" id="IPR037237">
    <property type="entry name" value="IlvD/EDD_N"/>
</dbReference>
<evidence type="ECO:0000259" key="12">
    <source>
        <dbReference type="Pfam" id="PF24877"/>
    </source>
</evidence>
<dbReference type="RefSeq" id="WP_189463417.1">
    <property type="nucleotide sequence ID" value="NZ_BMXN01000007.1"/>
</dbReference>
<comment type="catalytic activity">
    <reaction evidence="9">
        <text>6-phospho-D-gluconate = 2-dehydro-3-deoxy-6-phospho-D-gluconate + H2O</text>
        <dbReference type="Rhea" id="RHEA:17277"/>
        <dbReference type="ChEBI" id="CHEBI:15377"/>
        <dbReference type="ChEBI" id="CHEBI:57569"/>
        <dbReference type="ChEBI" id="CHEBI:58759"/>
        <dbReference type="EC" id="4.2.1.12"/>
    </reaction>
</comment>
<keyword evidence="2 9" id="KW-0004">4Fe-4S</keyword>
<keyword evidence="8 9" id="KW-0119">Carbohydrate metabolism</keyword>
<keyword evidence="5 9" id="KW-0411">Iron-sulfur</keyword>
<evidence type="ECO:0000256" key="1">
    <source>
        <dbReference type="ARBA" id="ARBA00006486"/>
    </source>
</evidence>
<dbReference type="AlphaFoldDB" id="A0A8H9LZN8"/>
<gene>
    <name evidence="9 13" type="primary">edd</name>
    <name evidence="13" type="ORF">GCM10007157_16930</name>
</gene>
<keyword evidence="4 9" id="KW-0408">Iron</keyword>
<dbReference type="InterPro" id="IPR004786">
    <property type="entry name" value="6-phosphgluc_deHydtase"/>
</dbReference>
<dbReference type="InterPro" id="IPR020558">
    <property type="entry name" value="DiOHA_6PGluconate_deHydtase_CS"/>
</dbReference>
<dbReference type="FunFam" id="3.50.30.80:FF:000001">
    <property type="entry name" value="Dihydroxy-acid dehydratase"/>
    <property type="match status" value="1"/>
</dbReference>
<evidence type="ECO:0000256" key="8">
    <source>
        <dbReference type="ARBA" id="ARBA00023277"/>
    </source>
</evidence>
<dbReference type="InterPro" id="IPR042096">
    <property type="entry name" value="Dihydro-acid_dehy_C"/>
</dbReference>
<comment type="function">
    <text evidence="9">Catalyzes the dehydration of 6-phospho-D-gluconate to 2-dehydro-3-deoxy-6-phospho-D-gluconate.</text>
</comment>
<feature type="binding site" evidence="9">
    <location>
        <position position="233"/>
    </location>
    <ligand>
        <name>[4Fe-4S] cluster</name>
        <dbReference type="ChEBI" id="CHEBI:49883"/>
    </ligand>
</feature>
<dbReference type="PANTHER" id="PTHR43661">
    <property type="entry name" value="D-XYLONATE DEHYDRATASE"/>
    <property type="match status" value="1"/>
</dbReference>
<evidence type="ECO:0000259" key="11">
    <source>
        <dbReference type="Pfam" id="PF00920"/>
    </source>
</evidence>
<organism evidence="13 14">
    <name type="scientific">Vreelandella hamiltonii</name>
    <dbReference type="NCBI Taxonomy" id="502829"/>
    <lineage>
        <taxon>Bacteria</taxon>
        <taxon>Pseudomonadati</taxon>
        <taxon>Pseudomonadota</taxon>
        <taxon>Gammaproteobacteria</taxon>
        <taxon>Oceanospirillales</taxon>
        <taxon>Halomonadaceae</taxon>
        <taxon>Vreelandella</taxon>
    </lineage>
</organism>
<evidence type="ECO:0000256" key="2">
    <source>
        <dbReference type="ARBA" id="ARBA00022485"/>
    </source>
</evidence>
<dbReference type="InterPro" id="IPR000581">
    <property type="entry name" value="ILV_EDD_N"/>
</dbReference>
<comment type="caution">
    <text evidence="13">The sequence shown here is derived from an EMBL/GenBank/DDBJ whole genome shotgun (WGS) entry which is preliminary data.</text>
</comment>
<dbReference type="UniPathway" id="UPA00226"/>
<dbReference type="HAMAP" id="MF_02094">
    <property type="entry name" value="Edd"/>
    <property type="match status" value="1"/>
</dbReference>
<dbReference type="Proteomes" id="UP000623776">
    <property type="component" value="Unassembled WGS sequence"/>
</dbReference>
<dbReference type="PANTHER" id="PTHR43661:SF1">
    <property type="entry name" value="PHOSPHOGLUCONATE DEHYDRATASE"/>
    <property type="match status" value="1"/>
</dbReference>
<keyword evidence="6 9" id="KW-0311">Gluconate utilization</keyword>
<dbReference type="GO" id="GO:0005829">
    <property type="term" value="C:cytosol"/>
    <property type="evidence" value="ECO:0007669"/>
    <property type="project" value="TreeGrafter"/>
</dbReference>
<feature type="binding site" evidence="9">
    <location>
        <position position="166"/>
    </location>
    <ligand>
        <name>[4Fe-4S] cluster</name>
        <dbReference type="ChEBI" id="CHEBI:49883"/>
    </ligand>
</feature>
<evidence type="ECO:0000256" key="5">
    <source>
        <dbReference type="ARBA" id="ARBA00023014"/>
    </source>
</evidence>
<feature type="domain" description="Dihydroxy-acid/6-phosphogluconate dehydratase N-terminal" evidence="11">
    <location>
        <begin position="79"/>
        <end position="390"/>
    </location>
</feature>
<feature type="domain" description="Dihydroxy-acid/6-phosphogluconate dehydratase C-terminal" evidence="12">
    <location>
        <begin position="417"/>
        <end position="610"/>
    </location>
</feature>
<keyword evidence="7 9" id="KW-0456">Lyase</keyword>
<dbReference type="PROSITE" id="PS00886">
    <property type="entry name" value="ILVD_EDD_1"/>
    <property type="match status" value="1"/>
</dbReference>
<dbReference type="Pfam" id="PF00920">
    <property type="entry name" value="ILVD_EDD_N"/>
    <property type="match status" value="1"/>
</dbReference>
<comment type="similarity">
    <text evidence="1 9">Belongs to the IlvD/Edd family.</text>
</comment>
<dbReference type="SUPFAM" id="SSF52016">
    <property type="entry name" value="LeuD/IlvD-like"/>
    <property type="match status" value="1"/>
</dbReference>
<dbReference type="EC" id="4.2.1.12" evidence="9 10"/>
<proteinExistence type="inferred from homology"/>
<keyword evidence="3 9" id="KW-0479">Metal-binding</keyword>
<sequence>MPGSTSGSTPAALHPKVAEVTQRIRERSAERRALYERRMADQHKRGVHRAELSCGNLAHGFAACSPQEKDALKLMNSANLGIISSYNDMLSAHQPFETFPETIKAAARAMGSTAQFAGGVPAMCDGVTQGQPGMELSLFSRDLIAMAAAVGLSHNMFDAAIYLGVCDKIVPGLFIGAARFGHLPAMFVPAGPMPSGLPNKEKARIRQLYAEGKVGREELLQAESDSYHSPGTCTFYGTANSNQLMMEVMGLHLPGTSFVNPGTEMREALTRYATEQTIRNTEAGGEYRPFYKQIDERAIVNAVVGLLASGGSTNHTMHLIAMAAAAGITLNWDDFTDLSAVTPSLMKVYPNGQADINHFQAAGGMSYLFRELLGAGLLHGDIPTVFGTDLTAYTQEPFLENGKVVWREGPEKSLDEEVLRPVATPFAATGGLTVMKGNLGRGVIKVSAVAEEHRVVEAPVKIFEDQNEMKAAFESGELDRDVIVVVRFQGPKANGMPELHKLTPFLGVLQDRGFKVALVTDGRMSGASGKVPASIHMSPEALDGGPLAKLRDGDVVRLDANAGTLEAKVDAATWAERPLAVANLDHYHVGLGRELFAGFRHLAMRGEEGAGSLGGFEADDLARQEGQIFQEDA</sequence>
<evidence type="ECO:0000256" key="10">
    <source>
        <dbReference type="NCBIfam" id="TIGR01196"/>
    </source>
</evidence>
<dbReference type="InterPro" id="IPR056740">
    <property type="entry name" value="ILV_EDD_C"/>
</dbReference>
<evidence type="ECO:0000256" key="6">
    <source>
        <dbReference type="ARBA" id="ARBA00023064"/>
    </source>
</evidence>
<protein>
    <recommendedName>
        <fullName evidence="9 10">Phosphogluconate dehydratase</fullName>
        <ecNumber evidence="9 10">4.2.1.12</ecNumber>
    </recommendedName>
</protein>
<comment type="cofactor">
    <cofactor evidence="9">
        <name>[4Fe-4S] cluster</name>
        <dbReference type="ChEBI" id="CHEBI:49883"/>
    </cofactor>
    <text evidence="9">Binds 1 [4Fe-4S] cluster.</text>
</comment>
<dbReference type="GO" id="GO:0009255">
    <property type="term" value="P:Entner-Doudoroff pathway through 6-phosphogluconate"/>
    <property type="evidence" value="ECO:0007669"/>
    <property type="project" value="UniProtKB-UniRule"/>
</dbReference>
<evidence type="ECO:0000256" key="7">
    <source>
        <dbReference type="ARBA" id="ARBA00023239"/>
    </source>
</evidence>
<dbReference type="NCBIfam" id="TIGR01196">
    <property type="entry name" value="edd"/>
    <property type="match status" value="1"/>
</dbReference>
<dbReference type="GO" id="GO:0051539">
    <property type="term" value="F:4 iron, 4 sulfur cluster binding"/>
    <property type="evidence" value="ECO:0007669"/>
    <property type="project" value="UniProtKB-UniRule"/>
</dbReference>
<dbReference type="GO" id="GO:0019521">
    <property type="term" value="P:D-gluconate metabolic process"/>
    <property type="evidence" value="ECO:0007669"/>
    <property type="project" value="UniProtKB-KW"/>
</dbReference>
<evidence type="ECO:0000256" key="3">
    <source>
        <dbReference type="ARBA" id="ARBA00022723"/>
    </source>
</evidence>
<dbReference type="Pfam" id="PF24877">
    <property type="entry name" value="ILV_EDD_C"/>
    <property type="match status" value="1"/>
</dbReference>
<dbReference type="EMBL" id="BMXN01000007">
    <property type="protein sequence ID" value="GGW25492.1"/>
    <property type="molecule type" value="Genomic_DNA"/>
</dbReference>
<reference evidence="14" key="1">
    <citation type="journal article" date="2019" name="Int. J. Syst. Evol. Microbiol.">
        <title>The Global Catalogue of Microorganisms (GCM) 10K type strain sequencing project: providing services to taxonomists for standard genome sequencing and annotation.</title>
        <authorList>
            <consortium name="The Broad Institute Genomics Platform"/>
            <consortium name="The Broad Institute Genome Sequencing Center for Infectious Disease"/>
            <person name="Wu L."/>
            <person name="Ma J."/>
        </authorList>
    </citation>
    <scope>NUCLEOTIDE SEQUENCE [LARGE SCALE GENOMIC DNA]</scope>
    <source>
        <strain evidence="14">KCTC 22154</strain>
    </source>
</reference>
<dbReference type="GO" id="GO:0004456">
    <property type="term" value="F:phosphogluconate dehydratase activity"/>
    <property type="evidence" value="ECO:0007669"/>
    <property type="project" value="UniProtKB-UniRule"/>
</dbReference>
<name>A0A8H9LZN8_9GAMM</name>
<keyword evidence="14" id="KW-1185">Reference proteome</keyword>